<dbReference type="InterPro" id="IPR036390">
    <property type="entry name" value="WH_DNA-bd_sf"/>
</dbReference>
<comment type="caution">
    <text evidence="4">The sequence shown here is derived from an EMBL/GenBank/DDBJ whole genome shotgun (WGS) entry which is preliminary data.</text>
</comment>
<dbReference type="InterPro" id="IPR036388">
    <property type="entry name" value="WH-like_DNA-bd_sf"/>
</dbReference>
<keyword evidence="5" id="KW-1185">Reference proteome</keyword>
<dbReference type="Gene3D" id="1.10.10.570">
    <property type="entry name" value="Winged helix' DNA-binding domain. Chain C. Domain 1"/>
    <property type="match status" value="1"/>
</dbReference>
<evidence type="ECO:0000256" key="3">
    <source>
        <dbReference type="ARBA" id="ARBA00022927"/>
    </source>
</evidence>
<dbReference type="Gene3D" id="1.10.10.10">
    <property type="entry name" value="Winged helix-like DNA-binding domain superfamily/Winged helix DNA-binding domain"/>
    <property type="match status" value="1"/>
</dbReference>
<keyword evidence="3" id="KW-0653">Protein transport</keyword>
<reference evidence="4 5" key="1">
    <citation type="journal article" date="2023" name="G3 (Bethesda)">
        <title>A chromosome-level genome assembly of Zasmidium syzygii isolated from banana leaves.</title>
        <authorList>
            <person name="van Westerhoven A.C."/>
            <person name="Mehrabi R."/>
            <person name="Talebi R."/>
            <person name="Steentjes M.B.F."/>
            <person name="Corcolon B."/>
            <person name="Chong P.A."/>
            <person name="Kema G.H.J."/>
            <person name="Seidl M.F."/>
        </authorList>
    </citation>
    <scope>NUCLEOTIDE SEQUENCE [LARGE SCALE GENOMIC DNA]</scope>
    <source>
        <strain evidence="4 5">P124</strain>
    </source>
</reference>
<dbReference type="EMBL" id="JAXOVC010000001">
    <property type="protein sequence ID" value="KAK4508352.1"/>
    <property type="molecule type" value="Genomic_DNA"/>
</dbReference>
<name>A0ABR0F3A4_ZASCE</name>
<evidence type="ECO:0000256" key="1">
    <source>
        <dbReference type="ARBA" id="ARBA00009674"/>
    </source>
</evidence>
<dbReference type="PANTHER" id="PTHR13149">
    <property type="entry name" value="VACUOLAR PROTEIN SORTING-ASSOCIATED PROTEIN VPS25"/>
    <property type="match status" value="1"/>
</dbReference>
<evidence type="ECO:0000313" key="4">
    <source>
        <dbReference type="EMBL" id="KAK4508352.1"/>
    </source>
</evidence>
<protein>
    <submittedName>
        <fullName evidence="4">Uncharacterized protein</fullName>
    </submittedName>
</protein>
<sequence length="367" mass="40491">MAVPEAESSLDALSLSGTTYTPSTSTYTSTDPTKFAFPAYTSFPPFYTLQPNLTTRARQLELWSSLITSYCAHHRLFKLSLSSPPSDLFNNTSIKRSLKLNDIRTALEHMSQPSTGPLIEWIAPVSRGEQSNTCWVYWRSLGEWADTIYNWVDETGQKGAVLTVYELREGDAVKGKEWQDIDEALLRKILGVLVKRGKCQIFGQEENAGVNTKREADLDSASEPEIKAPASLYDAVAGRVNRDGFILSSDEKPAAPDEVLFSRANAPIRYEETDTYFAHRNLPAGVRLPGSDLLKTIHAYVSDFYGSGVVKDCELDWGSMDETALMAMGILLEEAAASKLGKTGDLAFVEGEKMVRYTDPAPESDAS</sequence>
<gene>
    <name evidence="4" type="ORF">PRZ48_002090</name>
</gene>
<organism evidence="4 5">
    <name type="scientific">Zasmidium cellare</name>
    <name type="common">Wine cellar mold</name>
    <name type="synonym">Racodium cellare</name>
    <dbReference type="NCBI Taxonomy" id="395010"/>
    <lineage>
        <taxon>Eukaryota</taxon>
        <taxon>Fungi</taxon>
        <taxon>Dikarya</taxon>
        <taxon>Ascomycota</taxon>
        <taxon>Pezizomycotina</taxon>
        <taxon>Dothideomycetes</taxon>
        <taxon>Dothideomycetidae</taxon>
        <taxon>Mycosphaerellales</taxon>
        <taxon>Mycosphaerellaceae</taxon>
        <taxon>Zasmidium</taxon>
    </lineage>
</organism>
<dbReference type="InterPro" id="IPR008570">
    <property type="entry name" value="ESCRT-II_cplx_Vps25-sub"/>
</dbReference>
<comment type="similarity">
    <text evidence="1">Belongs to the VPS25 family.</text>
</comment>
<accession>A0ABR0F3A4</accession>
<dbReference type="InterPro" id="IPR014041">
    <property type="entry name" value="ESCRT-II_cplx_Vps25-sub_N"/>
</dbReference>
<dbReference type="PANTHER" id="PTHR13149:SF0">
    <property type="entry name" value="VACUOLAR PROTEIN-SORTING-ASSOCIATED PROTEIN 25"/>
    <property type="match status" value="1"/>
</dbReference>
<evidence type="ECO:0000256" key="2">
    <source>
        <dbReference type="ARBA" id="ARBA00022448"/>
    </source>
</evidence>
<proteinExistence type="inferred from homology"/>
<dbReference type="Proteomes" id="UP001305779">
    <property type="component" value="Unassembled WGS sequence"/>
</dbReference>
<dbReference type="Pfam" id="PF05871">
    <property type="entry name" value="ESCRT-II"/>
    <property type="match status" value="1"/>
</dbReference>
<keyword evidence="2" id="KW-0813">Transport</keyword>
<dbReference type="SUPFAM" id="SSF46785">
    <property type="entry name" value="Winged helix' DNA-binding domain"/>
    <property type="match status" value="2"/>
</dbReference>
<evidence type="ECO:0000313" key="5">
    <source>
        <dbReference type="Proteomes" id="UP001305779"/>
    </source>
</evidence>